<accession>A0A2N8KTM5</accession>
<protein>
    <recommendedName>
        <fullName evidence="1">Glycosyl transferase family 28 C-terminal domain-containing protein</fullName>
    </recommendedName>
</protein>
<dbReference type="OrthoDB" id="271062at2"/>
<dbReference type="RefSeq" id="WP_102766703.1">
    <property type="nucleotide sequence ID" value="NZ_POSP01000003.1"/>
</dbReference>
<keyword evidence="3" id="KW-1185">Reference proteome</keyword>
<dbReference type="Pfam" id="PF04101">
    <property type="entry name" value="Glyco_tran_28_C"/>
    <property type="match status" value="1"/>
</dbReference>
<dbReference type="Gene3D" id="3.40.50.2000">
    <property type="entry name" value="Glycogen Phosphorylase B"/>
    <property type="match status" value="2"/>
</dbReference>
<gene>
    <name evidence="2" type="ORF">C1O66_03985</name>
</gene>
<name>A0A2N8KTM5_9BURK</name>
<organism evidence="2 3">
    <name type="scientific">Kinneretia aquatilis</name>
    <dbReference type="NCBI Taxonomy" id="2070761"/>
    <lineage>
        <taxon>Bacteria</taxon>
        <taxon>Pseudomonadati</taxon>
        <taxon>Pseudomonadota</taxon>
        <taxon>Betaproteobacteria</taxon>
        <taxon>Burkholderiales</taxon>
        <taxon>Sphaerotilaceae</taxon>
        <taxon>Roseateles</taxon>
    </lineage>
</organism>
<dbReference type="PANTHER" id="PTHR21015:SF22">
    <property type="entry name" value="GLYCOSYLTRANSFERASE"/>
    <property type="match status" value="1"/>
</dbReference>
<evidence type="ECO:0000313" key="2">
    <source>
        <dbReference type="EMBL" id="PND36780.1"/>
    </source>
</evidence>
<dbReference type="InterPro" id="IPR007235">
    <property type="entry name" value="Glyco_trans_28_C"/>
</dbReference>
<dbReference type="SUPFAM" id="SSF53756">
    <property type="entry name" value="UDP-Glycosyltransferase/glycogen phosphorylase"/>
    <property type="match status" value="1"/>
</dbReference>
<sequence length="411" mass="44361">MATVVIAWELGGDYGHLARLLPLAQALRSQGHRPVFVVRDLLGAEALLQPHGFTALQAPLWLGRLTQLPSPISYAELLMPAGFLKPQALTGICRAWRQLWQLLKPDLLVLDHAPTALLASRGLGLPRLHFGDGFCIPPARHPLPQFAWWQPALGARLADSEAHVLGHANRVLAALGEPPLKTLAHLFDVEAQALCSFEALDPYPPALRAAETARLGPVFLLNQGRSPAWPKVPGPRIFAYLKPGYAPLETVLQALHRMPASCLVHVPGVARKTLDQHSHGTVHISAEPLAMAEVSAQCDLALCHGGAGTTALMLLAGKPLALLPMQTEQWMSAHRLQTQGLAAGLLIDEVGRLPQLLQHVLTEPRYRLAAQAFAEAHRSYRQEDTVATVLAQCQALLAAQATRPSCGEGLP</sequence>
<evidence type="ECO:0000259" key="1">
    <source>
        <dbReference type="Pfam" id="PF04101"/>
    </source>
</evidence>
<feature type="domain" description="Glycosyl transferase family 28 C-terminal" evidence="1">
    <location>
        <begin position="290"/>
        <end position="370"/>
    </location>
</feature>
<comment type="caution">
    <text evidence="2">The sequence shown here is derived from an EMBL/GenBank/DDBJ whole genome shotgun (WGS) entry which is preliminary data.</text>
</comment>
<dbReference type="PANTHER" id="PTHR21015">
    <property type="entry name" value="UDP-N-ACETYLGLUCOSAMINE--N-ACETYLMURAMYL-(PENTAPEPTIDE) PYROPHOSPHORYL-UNDECAPRENOL N-ACETYLGLUCOSAMINE TRANSFERASE 1"/>
    <property type="match status" value="1"/>
</dbReference>
<dbReference type="EMBL" id="POSP01000003">
    <property type="protein sequence ID" value="PND36780.1"/>
    <property type="molecule type" value="Genomic_DNA"/>
</dbReference>
<evidence type="ECO:0000313" key="3">
    <source>
        <dbReference type="Proteomes" id="UP000235916"/>
    </source>
</evidence>
<proteinExistence type="predicted"/>
<dbReference type="GO" id="GO:0016758">
    <property type="term" value="F:hexosyltransferase activity"/>
    <property type="evidence" value="ECO:0007669"/>
    <property type="project" value="InterPro"/>
</dbReference>
<dbReference type="Proteomes" id="UP000235916">
    <property type="component" value="Unassembled WGS sequence"/>
</dbReference>
<dbReference type="AlphaFoldDB" id="A0A2N8KTM5"/>
<reference evidence="2 3" key="1">
    <citation type="submission" date="2018-01" db="EMBL/GenBank/DDBJ databases">
        <title>Draft genome sequence of Paucibacter aquatile CR182 isolated from freshwater of the Nakdong River.</title>
        <authorList>
            <person name="Choi A."/>
            <person name="Chung E.J."/>
        </authorList>
    </citation>
    <scope>NUCLEOTIDE SEQUENCE [LARGE SCALE GENOMIC DNA]</scope>
    <source>
        <strain evidence="2 3">CR182</strain>
    </source>
</reference>